<dbReference type="InterPro" id="IPR000192">
    <property type="entry name" value="Aminotrans_V_dom"/>
</dbReference>
<keyword evidence="5" id="KW-0479">Metal-binding</keyword>
<dbReference type="KEGG" id="bmic:BMR1_03g04230"/>
<keyword evidence="4 11" id="KW-0808">Transferase</keyword>
<evidence type="ECO:0000256" key="8">
    <source>
        <dbReference type="ARBA" id="ARBA00023014"/>
    </source>
</evidence>
<dbReference type="PANTHER" id="PTHR11601:SF34">
    <property type="entry name" value="CYSTEINE DESULFURASE"/>
    <property type="match status" value="1"/>
</dbReference>
<keyword evidence="8" id="KW-0411">Iron-sulfur</keyword>
<evidence type="ECO:0000259" key="10">
    <source>
        <dbReference type="Pfam" id="PF00266"/>
    </source>
</evidence>
<dbReference type="GeneID" id="24425493"/>
<evidence type="ECO:0000256" key="2">
    <source>
        <dbReference type="ARBA" id="ARBA00006490"/>
    </source>
</evidence>
<dbReference type="SUPFAM" id="SSF53383">
    <property type="entry name" value="PLP-dependent transferases"/>
    <property type="match status" value="1"/>
</dbReference>
<protein>
    <recommendedName>
        <fullName evidence="3">cysteine desulfurase</fullName>
        <ecNumber evidence="3">2.8.1.7</ecNumber>
    </recommendedName>
</protein>
<dbReference type="GO" id="GO:0031071">
    <property type="term" value="F:cysteine desulfurase activity"/>
    <property type="evidence" value="ECO:0007669"/>
    <property type="project" value="UniProtKB-EC"/>
</dbReference>
<dbReference type="FunFam" id="3.40.640.10:FF:000003">
    <property type="entry name" value="Cysteine desulfurase IscS"/>
    <property type="match status" value="1"/>
</dbReference>
<evidence type="ECO:0000256" key="4">
    <source>
        <dbReference type="ARBA" id="ARBA00022679"/>
    </source>
</evidence>
<evidence type="ECO:0000256" key="6">
    <source>
        <dbReference type="ARBA" id="ARBA00022898"/>
    </source>
</evidence>
<dbReference type="NCBIfam" id="NF010611">
    <property type="entry name" value="PRK14012.1"/>
    <property type="match status" value="1"/>
</dbReference>
<dbReference type="OrthoDB" id="10250117at2759"/>
<reference evidence="11 12" key="1">
    <citation type="journal article" date="2012" name="Nucleic Acids Res.">
        <title>Sequencing of the smallest Apicomplexan genome from the human pathogen Babesia microti.</title>
        <authorList>
            <person name="Cornillot E."/>
            <person name="Hadj-Kaddour K."/>
            <person name="Dassouli A."/>
            <person name="Noel B."/>
            <person name="Ranwez V."/>
            <person name="Vacherie B."/>
            <person name="Augagneur Y."/>
            <person name="Bres V."/>
            <person name="Duclos A."/>
            <person name="Randazzo S."/>
            <person name="Carcy B."/>
            <person name="Debierre-Grockiego F."/>
            <person name="Delbecq S."/>
            <person name="Moubri-Menage K."/>
            <person name="Shams-Eldin H."/>
            <person name="Usmani-Brown S."/>
            <person name="Bringaud F."/>
            <person name="Wincker P."/>
            <person name="Vivares C.P."/>
            <person name="Schwarz R.T."/>
            <person name="Schetters T.P."/>
            <person name="Krause P.J."/>
            <person name="Gorenflot A."/>
            <person name="Berry V."/>
            <person name="Barbe V."/>
            <person name="Ben Mamoun C."/>
        </authorList>
    </citation>
    <scope>NUCLEOTIDE SEQUENCE [LARGE SCALE GENOMIC DNA]</scope>
    <source>
        <strain evidence="11 12">RI</strain>
    </source>
</reference>
<dbReference type="PROSITE" id="PS00595">
    <property type="entry name" value="AA_TRANSFER_CLASS_5"/>
    <property type="match status" value="1"/>
</dbReference>
<evidence type="ECO:0000313" key="12">
    <source>
        <dbReference type="Proteomes" id="UP000002899"/>
    </source>
</evidence>
<dbReference type="InterPro" id="IPR015422">
    <property type="entry name" value="PyrdxlP-dep_Trfase_small"/>
</dbReference>
<dbReference type="AlphaFoldDB" id="A0A1R4ACB1"/>
<evidence type="ECO:0000313" key="11">
    <source>
        <dbReference type="EMBL" id="SJK86653.1"/>
    </source>
</evidence>
<dbReference type="InterPro" id="IPR015421">
    <property type="entry name" value="PyrdxlP-dep_Trfase_major"/>
</dbReference>
<name>A0A1R4ACB1_BABMR</name>
<dbReference type="VEuPathDB" id="PiroplasmaDB:BMR1_03g04230"/>
<reference evidence="11 12" key="3">
    <citation type="journal article" date="2016" name="Sci. Rep.">
        <title>Genome-wide diversity and gene expression profiling of Babesia microti isolates identify polymorphic genes that mediate host-pathogen interactions.</title>
        <authorList>
            <person name="Silva J.C."/>
            <person name="Cornillot E."/>
            <person name="McCracken C."/>
            <person name="Usmani-Brown S."/>
            <person name="Dwivedi A."/>
            <person name="Ifeonu O.O."/>
            <person name="Crabtree J."/>
            <person name="Gotia H.T."/>
            <person name="Virji A.Z."/>
            <person name="Reynes C."/>
            <person name="Colinge J."/>
            <person name="Kumar V."/>
            <person name="Lawres L."/>
            <person name="Pazzi J.E."/>
            <person name="Pablo J.V."/>
            <person name="Hung C."/>
            <person name="Brancato J."/>
            <person name="Kumari P."/>
            <person name="Orvis J."/>
            <person name="Tretina K."/>
            <person name="Chibucos M."/>
            <person name="Ott S."/>
            <person name="Sadzewicz L."/>
            <person name="Sengamalay N."/>
            <person name="Shetty A.C."/>
            <person name="Su Q."/>
            <person name="Tallon L."/>
            <person name="Fraser C.M."/>
            <person name="Frutos R."/>
            <person name="Molina D.M."/>
            <person name="Krause P.J."/>
            <person name="Ben Mamoun C."/>
        </authorList>
    </citation>
    <scope>NUCLEOTIDE SEQUENCE [LARGE SCALE GENOMIC DNA]</scope>
    <source>
        <strain evidence="11 12">RI</strain>
    </source>
</reference>
<dbReference type="GO" id="GO:0016226">
    <property type="term" value="P:iron-sulfur cluster assembly"/>
    <property type="evidence" value="ECO:0007669"/>
    <property type="project" value="TreeGrafter"/>
</dbReference>
<dbReference type="InterPro" id="IPR016454">
    <property type="entry name" value="Cysteine_dSase"/>
</dbReference>
<dbReference type="GO" id="GO:0046872">
    <property type="term" value="F:metal ion binding"/>
    <property type="evidence" value="ECO:0007669"/>
    <property type="project" value="UniProtKB-KW"/>
</dbReference>
<dbReference type="PANTHER" id="PTHR11601">
    <property type="entry name" value="CYSTEINE DESULFURYLASE FAMILY MEMBER"/>
    <property type="match status" value="1"/>
</dbReference>
<dbReference type="RefSeq" id="XP_012649457.2">
    <property type="nucleotide sequence ID" value="XM_012794003.2"/>
</dbReference>
<dbReference type="EMBL" id="LN871598">
    <property type="protein sequence ID" value="SJK86653.1"/>
    <property type="molecule type" value="Genomic_DNA"/>
</dbReference>
<feature type="domain" description="Aminotransferase class V" evidence="10">
    <location>
        <begin position="16"/>
        <end position="378"/>
    </location>
</feature>
<dbReference type="GO" id="GO:0051536">
    <property type="term" value="F:iron-sulfur cluster binding"/>
    <property type="evidence" value="ECO:0007669"/>
    <property type="project" value="UniProtKB-KW"/>
</dbReference>
<dbReference type="Gene3D" id="3.90.1150.10">
    <property type="entry name" value="Aspartate Aminotransferase, domain 1"/>
    <property type="match status" value="1"/>
</dbReference>
<evidence type="ECO:0000256" key="5">
    <source>
        <dbReference type="ARBA" id="ARBA00022723"/>
    </source>
</evidence>
<organism evidence="11 12">
    <name type="scientific">Babesia microti (strain RI)</name>
    <dbReference type="NCBI Taxonomy" id="1133968"/>
    <lineage>
        <taxon>Eukaryota</taxon>
        <taxon>Sar</taxon>
        <taxon>Alveolata</taxon>
        <taxon>Apicomplexa</taxon>
        <taxon>Aconoidasida</taxon>
        <taxon>Piroplasmida</taxon>
        <taxon>Babesiidae</taxon>
        <taxon>Babesia</taxon>
    </lineage>
</organism>
<dbReference type="InterPro" id="IPR020578">
    <property type="entry name" value="Aminotrans_V_PyrdxlP_BS"/>
</dbReference>
<keyword evidence="6" id="KW-0663">Pyridoxal phosphate</keyword>
<dbReference type="GO" id="GO:0005739">
    <property type="term" value="C:mitochondrion"/>
    <property type="evidence" value="ECO:0007669"/>
    <property type="project" value="TreeGrafter"/>
</dbReference>
<dbReference type="Proteomes" id="UP000002899">
    <property type="component" value="Chromosome III"/>
</dbReference>
<keyword evidence="7" id="KW-0408">Iron</keyword>
<gene>
    <name evidence="11" type="ORF">BMR1_03g04230</name>
</gene>
<accession>A0A1R4ACB1</accession>
<evidence type="ECO:0000256" key="9">
    <source>
        <dbReference type="RuleBase" id="RU004504"/>
    </source>
</evidence>
<dbReference type="EC" id="2.8.1.7" evidence="3"/>
<evidence type="ECO:0000256" key="7">
    <source>
        <dbReference type="ARBA" id="ARBA00023004"/>
    </source>
</evidence>
<dbReference type="Gene3D" id="3.40.640.10">
    <property type="entry name" value="Type I PLP-dependent aspartate aminotransferase-like (Major domain)"/>
    <property type="match status" value="1"/>
</dbReference>
<dbReference type="Pfam" id="PF00266">
    <property type="entry name" value="Aminotran_5"/>
    <property type="match status" value="1"/>
</dbReference>
<evidence type="ECO:0000256" key="3">
    <source>
        <dbReference type="ARBA" id="ARBA00012239"/>
    </source>
</evidence>
<dbReference type="PIRSF" id="PIRSF005572">
    <property type="entry name" value="NifS"/>
    <property type="match status" value="1"/>
</dbReference>
<comment type="cofactor">
    <cofactor evidence="1 9">
        <name>pyridoxal 5'-phosphate</name>
        <dbReference type="ChEBI" id="CHEBI:597326"/>
    </cofactor>
</comment>
<comment type="similarity">
    <text evidence="2">Belongs to the class-V pyridoxal-phosphate-dependent aminotransferase family. NifS/IscS subfamily.</text>
</comment>
<reference evidence="11 12" key="2">
    <citation type="journal article" date="2013" name="PLoS ONE">
        <title>Whole genome mapping and re-organization of the nuclear and mitochondrial genomes of Babesia microti isolates.</title>
        <authorList>
            <person name="Cornillot E."/>
            <person name="Dassouli A."/>
            <person name="Garg A."/>
            <person name="Pachikara N."/>
            <person name="Randazzo S."/>
            <person name="Depoix D."/>
            <person name="Carcy B."/>
            <person name="Delbecq S."/>
            <person name="Frutos R."/>
            <person name="Silva J.C."/>
            <person name="Sutton R."/>
            <person name="Krause P.J."/>
            <person name="Mamoun C.B."/>
        </authorList>
    </citation>
    <scope>NUCLEOTIDE SEQUENCE [LARGE SCALE GENOMIC DNA]</scope>
    <source>
        <strain evidence="11 12">RI</strain>
    </source>
</reference>
<sequence>MMRASRLLLNAASRVIYLDTQSTTFMDPRVLDKMMPFYTKFHGNPHSRTHIYGWESEVAVEEARSQIASAIGCMSKEIIFTSGATESNNLAIKGVAGMYGKTKRHLVTSQIEHKCVLQCMRALESQGYRVTYLKPNFEGIITLEQVEKSITDETFLVSIMHVNNEIGVVQDIEGIGKICRSKGVLFHSDCAQSFCKIPLKAQNIDLISLSGHKIYGPMGVGALYVRTKPRIRLAPLIDGGGQERNMRSGTLAPALAVGFGEAARIGMEEMDYDYQNVRKMYNYLLSQLECVPHVSVNGPKSDPQRYPGNLNISFAYVEGESLLMSIDGFAVSSGSACTSSSLEPSYVLRSLGVSEELAHTSIRFGFGRFTRLEHLQKLVPNLVSAVERLRTLSPLYEFATEGGTGPADAHMRWT</sequence>
<proteinExistence type="inferred from homology"/>
<dbReference type="InterPro" id="IPR015424">
    <property type="entry name" value="PyrdxlP-dep_Trfase"/>
</dbReference>
<evidence type="ECO:0000256" key="1">
    <source>
        <dbReference type="ARBA" id="ARBA00001933"/>
    </source>
</evidence>
<keyword evidence="12" id="KW-1185">Reference proteome</keyword>
<dbReference type="GO" id="GO:0005829">
    <property type="term" value="C:cytosol"/>
    <property type="evidence" value="ECO:0007669"/>
    <property type="project" value="TreeGrafter"/>
</dbReference>